<name>A0ABP9YQI3_9FUNG</name>
<reference evidence="2 3" key="1">
    <citation type="submission" date="2024-04" db="EMBL/GenBank/DDBJ databases">
        <title>genome sequences of Mucor flavus KT1a and Helicostylum pulchrum KT1b strains isolated from the surface of a dry-aged beef.</title>
        <authorList>
            <person name="Toyotome T."/>
            <person name="Hosono M."/>
            <person name="Torimaru M."/>
            <person name="Fukuda K."/>
            <person name="Mikami N."/>
        </authorList>
    </citation>
    <scope>NUCLEOTIDE SEQUENCE [LARGE SCALE GENOMIC DNA]</scope>
    <source>
        <strain evidence="2 3">KT1a</strain>
    </source>
</reference>
<gene>
    <name evidence="2" type="ORF">MFLAVUS_002519</name>
</gene>
<dbReference type="EMBL" id="BAABUK010000004">
    <property type="protein sequence ID" value="GAA5809115.1"/>
    <property type="molecule type" value="Genomic_DNA"/>
</dbReference>
<comment type="caution">
    <text evidence="2">The sequence shown here is derived from an EMBL/GenBank/DDBJ whole genome shotgun (WGS) entry which is preliminary data.</text>
</comment>
<evidence type="ECO:0000313" key="3">
    <source>
        <dbReference type="Proteomes" id="UP001473302"/>
    </source>
</evidence>
<keyword evidence="3" id="KW-1185">Reference proteome</keyword>
<evidence type="ECO:0000256" key="1">
    <source>
        <dbReference type="SAM" id="MobiDB-lite"/>
    </source>
</evidence>
<protein>
    <submittedName>
        <fullName evidence="2">Uncharacterized protein</fullName>
    </submittedName>
</protein>
<sequence length="330" mass="38411">MSQVSFLFYSDPDAGTAYELWLESRLEIKPKFEDKVEKLPKVVNLYWSMKCILEEAVRNVFALNAKHNEMIKKFRFSTFSTYNLASVINPSIMKLTEEEDKTEIDHIDDLDWIRQMDVPLEIKNYAMQLKEAVPEKASVKVKNAKRISKSPINNCGIIIYDSNITDDVHLGDKTGSSSTSNYDNNNNNKRQPDSQNDDTSSRPKKKENPNEKTSSIWKDWLANSLEYHKVVRVGRGVSPKPNLDKELYNRHLDIHKSELYSFSNNTIEYMNTNLKEFKKMAQRTLDADDEEETVFITPITLQAKSGRWRGYFQRFTLPLLEVSPEFRCRI</sequence>
<feature type="region of interest" description="Disordered" evidence="1">
    <location>
        <begin position="171"/>
        <end position="213"/>
    </location>
</feature>
<feature type="compositionally biased region" description="Low complexity" evidence="1">
    <location>
        <begin position="176"/>
        <end position="188"/>
    </location>
</feature>
<accession>A0ABP9YQI3</accession>
<organism evidence="2 3">
    <name type="scientific">Mucor flavus</name>
    <dbReference type="NCBI Taxonomy" id="439312"/>
    <lineage>
        <taxon>Eukaryota</taxon>
        <taxon>Fungi</taxon>
        <taxon>Fungi incertae sedis</taxon>
        <taxon>Mucoromycota</taxon>
        <taxon>Mucoromycotina</taxon>
        <taxon>Mucoromycetes</taxon>
        <taxon>Mucorales</taxon>
        <taxon>Mucorineae</taxon>
        <taxon>Mucoraceae</taxon>
        <taxon>Mucor</taxon>
    </lineage>
</organism>
<proteinExistence type="predicted"/>
<evidence type="ECO:0000313" key="2">
    <source>
        <dbReference type="EMBL" id="GAA5809115.1"/>
    </source>
</evidence>
<dbReference type="Proteomes" id="UP001473302">
    <property type="component" value="Unassembled WGS sequence"/>
</dbReference>